<evidence type="ECO:0000313" key="12">
    <source>
        <dbReference type="Proteomes" id="UP001213681"/>
    </source>
</evidence>
<feature type="region of interest" description="Disordered" evidence="10">
    <location>
        <begin position="1"/>
        <end position="190"/>
    </location>
</feature>
<dbReference type="AlphaFoldDB" id="A0AAD6FZR6"/>
<feature type="compositionally biased region" description="Polar residues" evidence="10">
    <location>
        <begin position="224"/>
        <end position="245"/>
    </location>
</feature>
<dbReference type="CDD" id="cd22999">
    <property type="entry name" value="SAP_SLX4"/>
    <property type="match status" value="1"/>
</dbReference>
<evidence type="ECO:0000256" key="8">
    <source>
        <dbReference type="ARBA" id="ARBA00029496"/>
    </source>
</evidence>
<feature type="region of interest" description="Disordered" evidence="10">
    <location>
        <begin position="734"/>
        <end position="766"/>
    </location>
</feature>
<evidence type="ECO:0000256" key="5">
    <source>
        <dbReference type="ARBA" id="ARBA00023172"/>
    </source>
</evidence>
<feature type="compositionally biased region" description="Basic residues" evidence="10">
    <location>
        <begin position="645"/>
        <end position="655"/>
    </location>
</feature>
<dbReference type="HAMAP" id="MF_03110">
    <property type="entry name" value="Endonuc_su_Slx4"/>
    <property type="match status" value="1"/>
</dbReference>
<feature type="compositionally biased region" description="Basic residues" evidence="10">
    <location>
        <begin position="314"/>
        <end position="323"/>
    </location>
</feature>
<evidence type="ECO:0000313" key="11">
    <source>
        <dbReference type="EMBL" id="KAJ5439289.1"/>
    </source>
</evidence>
<feature type="compositionally biased region" description="Polar residues" evidence="10">
    <location>
        <begin position="1"/>
        <end position="29"/>
    </location>
</feature>
<name>A0AAD6FZR6_9EURO</name>
<keyword evidence="5 9" id="KW-0233">DNA recombination</keyword>
<comment type="subcellular location">
    <subcellularLocation>
        <location evidence="1 9">Nucleus</location>
    </subcellularLocation>
</comment>
<dbReference type="GO" id="GO:0033557">
    <property type="term" value="C:Slx1-Slx4 complex"/>
    <property type="evidence" value="ECO:0007669"/>
    <property type="project" value="UniProtKB-UniRule"/>
</dbReference>
<dbReference type="InterPro" id="IPR027784">
    <property type="entry name" value="Slx4_ascomycetes"/>
</dbReference>
<feature type="region of interest" description="Disordered" evidence="10">
    <location>
        <begin position="609"/>
        <end position="712"/>
    </location>
</feature>
<comment type="subunit">
    <text evidence="9">Forms a heterodimer with SLX1.</text>
</comment>
<feature type="compositionally biased region" description="Basic and acidic residues" evidence="10">
    <location>
        <begin position="208"/>
        <end position="217"/>
    </location>
</feature>
<feature type="compositionally biased region" description="Low complexity" evidence="10">
    <location>
        <begin position="683"/>
        <end position="694"/>
    </location>
</feature>
<feature type="compositionally biased region" description="Low complexity" evidence="10">
    <location>
        <begin position="752"/>
        <end position="766"/>
    </location>
</feature>
<dbReference type="GO" id="GO:0006310">
    <property type="term" value="P:DNA recombination"/>
    <property type="evidence" value="ECO:0007669"/>
    <property type="project" value="UniProtKB-UniRule"/>
</dbReference>
<feature type="compositionally biased region" description="Polar residues" evidence="10">
    <location>
        <begin position="515"/>
        <end position="527"/>
    </location>
</feature>
<dbReference type="GO" id="GO:0006260">
    <property type="term" value="P:DNA replication"/>
    <property type="evidence" value="ECO:0007669"/>
    <property type="project" value="InterPro"/>
</dbReference>
<evidence type="ECO:0000256" key="2">
    <source>
        <dbReference type="ARBA" id="ARBA00006661"/>
    </source>
</evidence>
<evidence type="ECO:0000256" key="9">
    <source>
        <dbReference type="HAMAP-Rule" id="MF_03110"/>
    </source>
</evidence>
<keyword evidence="7 9" id="KW-0539">Nucleus</keyword>
<keyword evidence="4 9" id="KW-0227">DNA damage</keyword>
<evidence type="ECO:0000256" key="4">
    <source>
        <dbReference type="ARBA" id="ARBA00022763"/>
    </source>
</evidence>
<comment type="similarity">
    <text evidence="2 9">Belongs to the SLX4 family.</text>
</comment>
<feature type="region of interest" description="Disordered" evidence="10">
    <location>
        <begin position="422"/>
        <end position="448"/>
    </location>
</feature>
<evidence type="ECO:0000256" key="1">
    <source>
        <dbReference type="ARBA" id="ARBA00004123"/>
    </source>
</evidence>
<feature type="compositionally biased region" description="Acidic residues" evidence="10">
    <location>
        <begin position="697"/>
        <end position="708"/>
    </location>
</feature>
<dbReference type="GO" id="GO:0006281">
    <property type="term" value="P:DNA repair"/>
    <property type="evidence" value="ECO:0007669"/>
    <property type="project" value="UniProtKB-UniRule"/>
</dbReference>
<feature type="region of interest" description="Disordered" evidence="10">
    <location>
        <begin position="487"/>
        <end position="541"/>
    </location>
</feature>
<accession>A0AAD6FZR6</accession>
<comment type="function">
    <text evidence="9">Regulatory subunit of the SLX1-SLX4 structure-specific endonuclease that resolves DNA secondary structures generated during DNA repair and recombination. Has endonuclease activity towards branched DNA substrates, introducing single-strand cuts in duplex DNA close to junctions with ss-DNA.</text>
</comment>
<feature type="compositionally biased region" description="Polar residues" evidence="10">
    <location>
        <begin position="436"/>
        <end position="448"/>
    </location>
</feature>
<comment type="caution">
    <text evidence="11">The sequence shown here is derived from an EMBL/GenBank/DDBJ whole genome shotgun (WGS) entry which is preliminary data.</text>
</comment>
<dbReference type="EMBL" id="JAPVEA010000008">
    <property type="protein sequence ID" value="KAJ5439289.1"/>
    <property type="molecule type" value="Genomic_DNA"/>
</dbReference>
<dbReference type="GO" id="GO:0017108">
    <property type="term" value="F:5'-flap endonuclease activity"/>
    <property type="evidence" value="ECO:0007669"/>
    <property type="project" value="InterPro"/>
</dbReference>
<keyword evidence="6 9" id="KW-0234">DNA repair</keyword>
<organism evidence="11 12">
    <name type="scientific">Penicillium daleae</name>
    <dbReference type="NCBI Taxonomy" id="63821"/>
    <lineage>
        <taxon>Eukaryota</taxon>
        <taxon>Fungi</taxon>
        <taxon>Dikarya</taxon>
        <taxon>Ascomycota</taxon>
        <taxon>Pezizomycotina</taxon>
        <taxon>Eurotiomycetes</taxon>
        <taxon>Eurotiomycetidae</taxon>
        <taxon>Eurotiales</taxon>
        <taxon>Aspergillaceae</taxon>
        <taxon>Penicillium</taxon>
    </lineage>
</organism>
<reference evidence="11" key="2">
    <citation type="journal article" date="2023" name="IMA Fungus">
        <title>Comparative genomic study of the Penicillium genus elucidates a diverse pangenome and 15 lateral gene transfer events.</title>
        <authorList>
            <person name="Petersen C."/>
            <person name="Sorensen T."/>
            <person name="Nielsen M.R."/>
            <person name="Sondergaard T.E."/>
            <person name="Sorensen J.L."/>
            <person name="Fitzpatrick D.A."/>
            <person name="Frisvad J.C."/>
            <person name="Nielsen K.L."/>
        </authorList>
    </citation>
    <scope>NUCLEOTIDE SEQUENCE</scope>
    <source>
        <strain evidence="11">IBT 16125</strain>
    </source>
</reference>
<comment type="PTM">
    <text evidence="9">Phosphorylated in response to DNA damage.</text>
</comment>
<keyword evidence="12" id="KW-1185">Reference proteome</keyword>
<keyword evidence="3 9" id="KW-0597">Phosphoprotein</keyword>
<proteinExistence type="inferred from homology"/>
<evidence type="ECO:0000256" key="7">
    <source>
        <dbReference type="ARBA" id="ARBA00023242"/>
    </source>
</evidence>
<feature type="compositionally biased region" description="Basic and acidic residues" evidence="10">
    <location>
        <begin position="84"/>
        <end position="110"/>
    </location>
</feature>
<feature type="region of interest" description="Disordered" evidence="10">
    <location>
        <begin position="208"/>
        <end position="327"/>
    </location>
</feature>
<evidence type="ECO:0000256" key="10">
    <source>
        <dbReference type="SAM" id="MobiDB-lite"/>
    </source>
</evidence>
<evidence type="ECO:0000256" key="3">
    <source>
        <dbReference type="ARBA" id="ARBA00022553"/>
    </source>
</evidence>
<dbReference type="Proteomes" id="UP001213681">
    <property type="component" value="Unassembled WGS sequence"/>
</dbReference>
<protein>
    <recommendedName>
        <fullName evidence="8 9">Structure-specific endonuclease subunit SLX4</fullName>
    </recommendedName>
</protein>
<reference evidence="11" key="1">
    <citation type="submission" date="2022-12" db="EMBL/GenBank/DDBJ databases">
        <authorList>
            <person name="Petersen C."/>
        </authorList>
    </citation>
    <scope>NUCLEOTIDE SEQUENCE</scope>
    <source>
        <strain evidence="11">IBT 16125</strain>
    </source>
</reference>
<dbReference type="Pfam" id="PF09494">
    <property type="entry name" value="Slx4"/>
    <property type="match status" value="1"/>
</dbReference>
<sequence>MTSSADVIILSSSPNTSPRIPTRLTSNTERALEIPPQAATTSPIPLLSQRFLPPSRSRFFDVPTRKDDAPKKKRQTTKKPASSDLKEKDAPSKLQQKEKKVTKDPTHNAEEDLEAQSIDSRKNVAKKTAIPQKGRAQQKAKKETGNLKLAGKVTKANKSNDTQTKTAKKAEHKTAAVQSPPADSTETSELKAVSIALGKDEVLHLDEALRRRRDWTPPRETCPQLDNTMENNGTNPDETLESSAKSGFGGILTDYNYSGSGSDSREISTNEGGPTKRRRIELVDPQCQPWRNQSFEEDIPVQGDTSSSSSSGRLPKRKPKTQKRLTTLTARVTAQYTSKDVEDLEEDPSADDITQYITKSNSRGSKKQSADKDPELIVLSPEAAFKALDQQDVVFGTCSQLERDDSPETLREMQRAIRESESLAFGEKGTDFPSGLGQTARSESTSGSMSRFAGARNLWSVAGRDKAGSLVQAQTVEKVDLTDASHVNMKKNAPQRRPKLDLSDDEWIDLDDGKSGTSQQMISSSTKALEPQDGLDSPTTAVLAPPVQDAQLAVATSHQTTEVSQQAPMPQYSGFTDAELSRQVAAYGFKSVKGRKKMIDLLQKCWESKHGKPNHPADVPSQPASVSQARSMTTASSIKTPSPKPKSRAKTKARKTVSTATSTEPATRTEAIMMTSPKRNQQPSSRAARRPPSSNVDVEEIQDSEEEVFLSPSQVQKRYTEIFSSATASTQVPSLEILTEDRPPTPAKRKAPAASKTSRSIKSSSSAAAAAAAKTDKPLTADRTSLLDISIQITKAVRAQPQLLPSSSRSQPTWHEKILMYDPIVLEDFTSWLNVEGLGLIGEDREVGTAAVRDWCESKGICCCWKKNASW</sequence>
<evidence type="ECO:0000256" key="6">
    <source>
        <dbReference type="ARBA" id="ARBA00023204"/>
    </source>
</evidence>
<gene>
    <name evidence="9" type="primary">SLX4</name>
    <name evidence="11" type="ORF">N7458_010287</name>
</gene>
<feature type="compositionally biased region" description="Polar residues" evidence="10">
    <location>
        <begin position="656"/>
        <end position="666"/>
    </location>
</feature>
<feature type="compositionally biased region" description="Polar residues" evidence="10">
    <location>
        <begin position="622"/>
        <end position="632"/>
    </location>
</feature>
<dbReference type="InterPro" id="IPR018574">
    <property type="entry name" value="Structure-sp_endonuc_su_Slx4"/>
</dbReference>
<feature type="region of interest" description="Disordered" evidence="10">
    <location>
        <begin position="339"/>
        <end position="374"/>
    </location>
</feature>